<evidence type="ECO:0000313" key="2">
    <source>
        <dbReference type="EMBL" id="CAH1447945.1"/>
    </source>
</evidence>
<keyword evidence="3" id="KW-1185">Reference proteome</keyword>
<organism evidence="2 3">
    <name type="scientific">Lactuca virosa</name>
    <dbReference type="NCBI Taxonomy" id="75947"/>
    <lineage>
        <taxon>Eukaryota</taxon>
        <taxon>Viridiplantae</taxon>
        <taxon>Streptophyta</taxon>
        <taxon>Embryophyta</taxon>
        <taxon>Tracheophyta</taxon>
        <taxon>Spermatophyta</taxon>
        <taxon>Magnoliopsida</taxon>
        <taxon>eudicotyledons</taxon>
        <taxon>Gunneridae</taxon>
        <taxon>Pentapetalae</taxon>
        <taxon>asterids</taxon>
        <taxon>campanulids</taxon>
        <taxon>Asterales</taxon>
        <taxon>Asteraceae</taxon>
        <taxon>Cichorioideae</taxon>
        <taxon>Cichorieae</taxon>
        <taxon>Lactucinae</taxon>
        <taxon>Lactuca</taxon>
    </lineage>
</organism>
<name>A0AAU9PEH3_9ASTR</name>
<accession>A0AAU9PEH3</accession>
<keyword evidence="1" id="KW-0732">Signal</keyword>
<dbReference type="Proteomes" id="UP001157418">
    <property type="component" value="Unassembled WGS sequence"/>
</dbReference>
<proteinExistence type="predicted"/>
<dbReference type="EMBL" id="CAKMRJ010005634">
    <property type="protein sequence ID" value="CAH1447945.1"/>
    <property type="molecule type" value="Genomic_DNA"/>
</dbReference>
<reference evidence="2 3" key="1">
    <citation type="submission" date="2022-01" db="EMBL/GenBank/DDBJ databases">
        <authorList>
            <person name="Xiong W."/>
            <person name="Schranz E."/>
        </authorList>
    </citation>
    <scope>NUCLEOTIDE SEQUENCE [LARGE SCALE GENOMIC DNA]</scope>
</reference>
<comment type="caution">
    <text evidence="2">The sequence shown here is derived from an EMBL/GenBank/DDBJ whole genome shotgun (WGS) entry which is preliminary data.</text>
</comment>
<protein>
    <submittedName>
        <fullName evidence="2">Uncharacterized protein</fullName>
    </submittedName>
</protein>
<feature type="signal peptide" evidence="1">
    <location>
        <begin position="1"/>
        <end position="28"/>
    </location>
</feature>
<evidence type="ECO:0000313" key="3">
    <source>
        <dbReference type="Proteomes" id="UP001157418"/>
    </source>
</evidence>
<sequence length="75" mass="7942">MALASKKNLAMTILVLAFLCMAFVSSLALNPTCIGPCASIKKGCQKICQNRGFVTGACMPPPSSMCCCHDQPINF</sequence>
<feature type="chain" id="PRO_5043684208" evidence="1">
    <location>
        <begin position="29"/>
        <end position="75"/>
    </location>
</feature>
<dbReference type="AlphaFoldDB" id="A0AAU9PEH3"/>
<evidence type="ECO:0000256" key="1">
    <source>
        <dbReference type="SAM" id="SignalP"/>
    </source>
</evidence>
<gene>
    <name evidence="2" type="ORF">LVIROSA_LOCUS33517</name>
</gene>